<sequence>MCLTQYFKSNADLNIHNRTEINIIFVLFNKNEKKVRFNLQRTGKLKQG</sequence>
<evidence type="ECO:0000313" key="1">
    <source>
        <dbReference type="EMBL" id="APF18658.1"/>
    </source>
</evidence>
<dbReference type="AlphaFoldDB" id="A0A1J1C9J9"/>
<dbReference type="Proteomes" id="UP000183868">
    <property type="component" value="Chromosome"/>
</dbReference>
<organism evidence="1 2">
    <name type="scientific">Caldithrix abyssi DSM 13497</name>
    <dbReference type="NCBI Taxonomy" id="880073"/>
    <lineage>
        <taxon>Bacteria</taxon>
        <taxon>Pseudomonadati</taxon>
        <taxon>Calditrichota</taxon>
        <taxon>Calditrichia</taxon>
        <taxon>Calditrichales</taxon>
        <taxon>Calditrichaceae</taxon>
        <taxon>Caldithrix</taxon>
    </lineage>
</organism>
<reference evidence="1 2" key="1">
    <citation type="submission" date="2016-11" db="EMBL/GenBank/DDBJ databases">
        <title>Genomic analysis of Caldithrix abyssi and proposal of a novel bacterial phylum Caldithrichaeota.</title>
        <authorList>
            <person name="Kublanov I."/>
            <person name="Sigalova O."/>
            <person name="Gavrilov S."/>
            <person name="Lebedinsky A."/>
            <person name="Ivanova N."/>
            <person name="Daum C."/>
            <person name="Reddy T."/>
            <person name="Klenk H.P."/>
            <person name="Goker M."/>
            <person name="Reva O."/>
            <person name="Miroshnichenko M."/>
            <person name="Kyprides N."/>
            <person name="Woyke T."/>
            <person name="Gelfand M."/>
        </authorList>
    </citation>
    <scope>NUCLEOTIDE SEQUENCE [LARGE SCALE GENOMIC DNA]</scope>
    <source>
        <strain evidence="1 2">LF13</strain>
    </source>
</reference>
<gene>
    <name evidence="1" type="ORF">Cabys_1909</name>
</gene>
<protein>
    <submittedName>
        <fullName evidence="1">Uncharacterized protein</fullName>
    </submittedName>
</protein>
<dbReference type="EMBL" id="CP018099">
    <property type="protein sequence ID" value="APF18658.1"/>
    <property type="molecule type" value="Genomic_DNA"/>
</dbReference>
<dbReference type="KEGG" id="caby:Cabys_1909"/>
<name>A0A1J1C9J9_CALAY</name>
<evidence type="ECO:0000313" key="2">
    <source>
        <dbReference type="Proteomes" id="UP000183868"/>
    </source>
</evidence>
<proteinExistence type="predicted"/>
<accession>A0A1J1C9J9</accession>